<protein>
    <submittedName>
        <fullName evidence="1">Uncharacterized protein</fullName>
    </submittedName>
</protein>
<accession>A0ABQ9RV39</accession>
<evidence type="ECO:0000313" key="1">
    <source>
        <dbReference type="EMBL" id="KAK1515356.1"/>
    </source>
</evidence>
<reference evidence="1 2" key="1">
    <citation type="submission" date="2016-10" db="EMBL/GenBank/DDBJ databases">
        <title>The genome sequence of Colletotrichum fioriniae PJ7.</title>
        <authorList>
            <person name="Baroncelli R."/>
        </authorList>
    </citation>
    <scope>NUCLEOTIDE SEQUENCE [LARGE SCALE GENOMIC DNA]</scope>
    <source>
        <strain evidence="1 2">IMI 384185</strain>
    </source>
</reference>
<sequence>MDTPTVSVDYFFRFSSTSPPTKFTTQPRIINGALR</sequence>
<name>A0ABQ9RV39_9PEZI</name>
<gene>
    <name evidence="1" type="ORF">CPAR01_16775</name>
</gene>
<evidence type="ECO:0000313" key="2">
    <source>
        <dbReference type="Proteomes" id="UP001241169"/>
    </source>
</evidence>
<dbReference type="Proteomes" id="UP001241169">
    <property type="component" value="Unassembled WGS sequence"/>
</dbReference>
<organism evidence="1 2">
    <name type="scientific">Colletotrichum paranaense</name>
    <dbReference type="NCBI Taxonomy" id="1914294"/>
    <lineage>
        <taxon>Eukaryota</taxon>
        <taxon>Fungi</taxon>
        <taxon>Dikarya</taxon>
        <taxon>Ascomycota</taxon>
        <taxon>Pezizomycotina</taxon>
        <taxon>Sordariomycetes</taxon>
        <taxon>Hypocreomycetidae</taxon>
        <taxon>Glomerellales</taxon>
        <taxon>Glomerellaceae</taxon>
        <taxon>Colletotrichum</taxon>
        <taxon>Colletotrichum acutatum species complex</taxon>
    </lineage>
</organism>
<dbReference type="RefSeq" id="XP_060340278.1">
    <property type="nucleotide sequence ID" value="XM_060501019.1"/>
</dbReference>
<proteinExistence type="predicted"/>
<dbReference type="EMBL" id="MOPA01000033">
    <property type="protein sequence ID" value="KAK1515356.1"/>
    <property type="molecule type" value="Genomic_DNA"/>
</dbReference>
<dbReference type="GeneID" id="85384918"/>
<comment type="caution">
    <text evidence="1">The sequence shown here is derived from an EMBL/GenBank/DDBJ whole genome shotgun (WGS) entry which is preliminary data.</text>
</comment>
<keyword evidence="2" id="KW-1185">Reference proteome</keyword>